<reference evidence="1 2" key="1">
    <citation type="journal article" date="2012" name="BMC Genomics">
        <title>Comparative analysis of two phenotypically-similar but genomically-distinct Burkholderia cenocepacia-specific bacteriophages.</title>
        <authorList>
            <person name="Lynch K.H."/>
            <person name="Stothard P."/>
            <person name="Dennis J.J."/>
        </authorList>
    </citation>
    <scope>NUCLEOTIDE SEQUENCE [LARGE SCALE GENOMIC DNA]</scope>
</reference>
<evidence type="ECO:0000313" key="1">
    <source>
        <dbReference type="EMBL" id="AEX56074.1"/>
    </source>
</evidence>
<accession>I6NKY2</accession>
<dbReference type="KEGG" id="vg:13405580"/>
<gene>
    <name evidence="1" type="ORF">KL1_0005</name>
</gene>
<name>I6NKY2_9CAUD</name>
<dbReference type="PROSITE" id="PS51257">
    <property type="entry name" value="PROKAR_LIPOPROTEIN"/>
    <property type="match status" value="1"/>
</dbReference>
<dbReference type="GeneID" id="13405580"/>
<dbReference type="OrthoDB" id="20513at10239"/>
<dbReference type="EMBL" id="JF939047">
    <property type="protein sequence ID" value="AEX56074.1"/>
    <property type="molecule type" value="Genomic_DNA"/>
</dbReference>
<dbReference type="Proteomes" id="UP000009001">
    <property type="component" value="Segment"/>
</dbReference>
<dbReference type="RefSeq" id="YP_006560756.1">
    <property type="nucleotide sequence ID" value="NC_018278.1"/>
</dbReference>
<evidence type="ECO:0000313" key="2">
    <source>
        <dbReference type="Proteomes" id="UP000009001"/>
    </source>
</evidence>
<sequence length="87" mass="9259">MKPLKLISLIPALLLASCATNGPVPNSVGQAVQQKPVVIDTACDWMQPILITKAEADLVEQGVISRGTAAQILAHNRAYAAHCRKTK</sequence>
<protein>
    <submittedName>
        <fullName evidence="1">Rz1</fullName>
    </submittedName>
</protein>
<organism evidence="1 2">
    <name type="scientific">Burkholderia phage vB_BceS_KL1</name>
    <dbReference type="NCBI Taxonomy" id="1132026"/>
    <lineage>
        <taxon>Viruses</taxon>
        <taxon>Duplodnaviria</taxon>
        <taxon>Heunggongvirae</taxon>
        <taxon>Uroviricota</taxon>
        <taxon>Caudoviricetes</taxon>
        <taxon>Jondennisvirinae</taxon>
        <taxon>Kilunavirus</taxon>
        <taxon>Kilunavirus KL1</taxon>
    </lineage>
</organism>
<keyword evidence="2" id="KW-1185">Reference proteome</keyword>
<proteinExistence type="predicted"/>